<accession>X1DBS6</accession>
<evidence type="ECO:0000313" key="1">
    <source>
        <dbReference type="EMBL" id="GAH17677.1"/>
    </source>
</evidence>
<dbReference type="EMBL" id="BART01031841">
    <property type="protein sequence ID" value="GAH17677.1"/>
    <property type="molecule type" value="Genomic_DNA"/>
</dbReference>
<protein>
    <submittedName>
        <fullName evidence="1">Uncharacterized protein</fullName>
    </submittedName>
</protein>
<name>X1DBS6_9ZZZZ</name>
<gene>
    <name evidence="1" type="ORF">S01H4_55215</name>
</gene>
<proteinExistence type="predicted"/>
<sequence>KDDLASDANDKVASQQSIKKYVDDQDAFGAWDTGKSENTEYTAATDGIVTAMANATDTTLHLYGETPTGTQRVKEIHTAGDNTTSICYPVKKGDTWKVIRTGGGAAIVQWLPRGT</sequence>
<reference evidence="1" key="1">
    <citation type="journal article" date="2014" name="Front. Microbiol.">
        <title>High frequency of phylogenetically diverse reductive dehalogenase-homologous genes in deep subseafloor sedimentary metagenomes.</title>
        <authorList>
            <person name="Kawai M."/>
            <person name="Futagami T."/>
            <person name="Toyoda A."/>
            <person name="Takaki Y."/>
            <person name="Nishi S."/>
            <person name="Hori S."/>
            <person name="Arai W."/>
            <person name="Tsubouchi T."/>
            <person name="Morono Y."/>
            <person name="Uchiyama I."/>
            <person name="Ito T."/>
            <person name="Fujiyama A."/>
            <person name="Inagaki F."/>
            <person name="Takami H."/>
        </authorList>
    </citation>
    <scope>NUCLEOTIDE SEQUENCE</scope>
    <source>
        <strain evidence="1">Expedition CK06-06</strain>
    </source>
</reference>
<dbReference type="AlphaFoldDB" id="X1DBS6"/>
<organism evidence="1">
    <name type="scientific">marine sediment metagenome</name>
    <dbReference type="NCBI Taxonomy" id="412755"/>
    <lineage>
        <taxon>unclassified sequences</taxon>
        <taxon>metagenomes</taxon>
        <taxon>ecological metagenomes</taxon>
    </lineage>
</organism>
<feature type="non-terminal residue" evidence="1">
    <location>
        <position position="1"/>
    </location>
</feature>
<comment type="caution">
    <text evidence="1">The sequence shown here is derived from an EMBL/GenBank/DDBJ whole genome shotgun (WGS) entry which is preliminary data.</text>
</comment>